<protein>
    <submittedName>
        <fullName evidence="1">Uncharacterized protein</fullName>
    </submittedName>
</protein>
<reference evidence="1" key="1">
    <citation type="submission" date="2022-11" db="EMBL/GenBank/DDBJ databases">
        <authorList>
            <person name="Kikuchi T."/>
        </authorList>
    </citation>
    <scope>NUCLEOTIDE SEQUENCE</scope>
    <source>
        <strain evidence="1">PS1010</strain>
    </source>
</reference>
<gene>
    <name evidence="1" type="ORF">CAMP_LOCUS236</name>
</gene>
<dbReference type="InterPro" id="IPR011042">
    <property type="entry name" value="6-blade_b-propeller_TolB-like"/>
</dbReference>
<dbReference type="Proteomes" id="UP001152747">
    <property type="component" value="Unassembled WGS sequence"/>
</dbReference>
<keyword evidence="2" id="KW-1185">Reference proteome</keyword>
<accession>A0A9P1MS25</accession>
<evidence type="ECO:0000313" key="2">
    <source>
        <dbReference type="Proteomes" id="UP001152747"/>
    </source>
</evidence>
<dbReference type="Gene3D" id="2.120.10.30">
    <property type="entry name" value="TolB, C-terminal domain"/>
    <property type="match status" value="1"/>
</dbReference>
<sequence>MSVIEKLRREPSQADLTLEQTRMENNPVLRTAVIRELPANITQRSVEAIAEEFGDVERCWRGGKYWMIRYRVVSSVQLLKEGKPDLIISQSVYKTSVEIQPIPKSWTNEFALWKFKQLCPAIHSACHKMKNGAKTGVIILHMEDKDAEELCQQINDNTISLKVTREPLHAKKVQFSATGFLERTATAEERRQILRIRMQEDGVSWVITEPYANDGATISSSHSLAYFGEQLLIGTTFGRLLHCDVLNPQIT</sequence>
<dbReference type="EMBL" id="CANHGI010000001">
    <property type="protein sequence ID" value="CAI5437599.1"/>
    <property type="molecule type" value="Genomic_DNA"/>
</dbReference>
<organism evidence="1 2">
    <name type="scientific">Caenorhabditis angaria</name>
    <dbReference type="NCBI Taxonomy" id="860376"/>
    <lineage>
        <taxon>Eukaryota</taxon>
        <taxon>Metazoa</taxon>
        <taxon>Ecdysozoa</taxon>
        <taxon>Nematoda</taxon>
        <taxon>Chromadorea</taxon>
        <taxon>Rhabditida</taxon>
        <taxon>Rhabditina</taxon>
        <taxon>Rhabditomorpha</taxon>
        <taxon>Rhabditoidea</taxon>
        <taxon>Rhabditidae</taxon>
        <taxon>Peloderinae</taxon>
        <taxon>Caenorhabditis</taxon>
    </lineage>
</organism>
<proteinExistence type="predicted"/>
<comment type="caution">
    <text evidence="1">The sequence shown here is derived from an EMBL/GenBank/DDBJ whole genome shotgun (WGS) entry which is preliminary data.</text>
</comment>
<dbReference type="AlphaFoldDB" id="A0A9P1MS25"/>
<evidence type="ECO:0000313" key="1">
    <source>
        <dbReference type="EMBL" id="CAI5437599.1"/>
    </source>
</evidence>
<dbReference type="OrthoDB" id="423498at2759"/>
<name>A0A9P1MS25_9PELO</name>